<dbReference type="Gene3D" id="2.60.120.10">
    <property type="entry name" value="Jelly Rolls"/>
    <property type="match status" value="1"/>
</dbReference>
<dbReference type="OrthoDB" id="109585at2"/>
<dbReference type="PRINTS" id="PR00469">
    <property type="entry name" value="PNDRDTASEII"/>
</dbReference>
<evidence type="ECO:0000256" key="1">
    <source>
        <dbReference type="ARBA" id="ARBA00022630"/>
    </source>
</evidence>
<dbReference type="EMBL" id="RHHB01000004">
    <property type="protein sequence ID" value="RNB51350.1"/>
    <property type="molecule type" value="Genomic_DNA"/>
</dbReference>
<gene>
    <name evidence="5" type="ORF">EDM22_04800</name>
</gene>
<name>A0A3M8AJH1_9MICO</name>
<evidence type="ECO:0000256" key="2">
    <source>
        <dbReference type="ARBA" id="ARBA00023002"/>
    </source>
</evidence>
<comment type="catalytic activity">
    <reaction evidence="3">
        <text>[thioredoxin]-dithiol + NADP(+) = [thioredoxin]-disulfide + NADPH + H(+)</text>
        <dbReference type="Rhea" id="RHEA:20345"/>
        <dbReference type="Rhea" id="RHEA-COMP:10698"/>
        <dbReference type="Rhea" id="RHEA-COMP:10700"/>
        <dbReference type="ChEBI" id="CHEBI:15378"/>
        <dbReference type="ChEBI" id="CHEBI:29950"/>
        <dbReference type="ChEBI" id="CHEBI:50058"/>
        <dbReference type="ChEBI" id="CHEBI:57783"/>
        <dbReference type="ChEBI" id="CHEBI:58349"/>
        <dbReference type="EC" id="1.8.1.9"/>
    </reaction>
</comment>
<dbReference type="Pfam" id="PF00027">
    <property type="entry name" value="cNMP_binding"/>
    <property type="match status" value="1"/>
</dbReference>
<evidence type="ECO:0000259" key="4">
    <source>
        <dbReference type="PROSITE" id="PS50042"/>
    </source>
</evidence>
<dbReference type="Gene3D" id="3.50.50.60">
    <property type="entry name" value="FAD/NAD(P)-binding domain"/>
    <property type="match status" value="2"/>
</dbReference>
<proteinExistence type="predicted"/>
<evidence type="ECO:0000313" key="5">
    <source>
        <dbReference type="EMBL" id="RNB51350.1"/>
    </source>
</evidence>
<dbReference type="GO" id="GO:0004791">
    <property type="term" value="F:thioredoxin-disulfide reductase (NADPH) activity"/>
    <property type="evidence" value="ECO:0007669"/>
    <property type="project" value="UniProtKB-EC"/>
</dbReference>
<dbReference type="InterPro" id="IPR036188">
    <property type="entry name" value="FAD/NAD-bd_sf"/>
</dbReference>
<reference evidence="5 6" key="1">
    <citation type="submission" date="2018-10" db="EMBL/GenBank/DDBJ databases">
        <title>Isolation, diversity and antibacterial activity of antinobacteria from the wheat rhizosphere soil.</title>
        <authorList>
            <person name="Sun T."/>
        </authorList>
    </citation>
    <scope>NUCLEOTIDE SEQUENCE [LARGE SCALE GENOMIC DNA]</scope>
    <source>
        <strain evidence="5 6">SJ-23</strain>
    </source>
</reference>
<keyword evidence="6" id="KW-1185">Reference proteome</keyword>
<dbReference type="InterPro" id="IPR023753">
    <property type="entry name" value="FAD/NAD-binding_dom"/>
</dbReference>
<dbReference type="InterPro" id="IPR050097">
    <property type="entry name" value="Ferredoxin-NADP_redctase_2"/>
</dbReference>
<accession>A0A3M8AJH1</accession>
<dbReference type="CDD" id="cd00038">
    <property type="entry name" value="CAP_ED"/>
    <property type="match status" value="1"/>
</dbReference>
<evidence type="ECO:0000256" key="3">
    <source>
        <dbReference type="ARBA" id="ARBA00048132"/>
    </source>
</evidence>
<keyword evidence="1" id="KW-0285">Flavoprotein</keyword>
<dbReference type="AlphaFoldDB" id="A0A3M8AJH1"/>
<evidence type="ECO:0000313" key="6">
    <source>
        <dbReference type="Proteomes" id="UP000275048"/>
    </source>
</evidence>
<dbReference type="Pfam" id="PF07992">
    <property type="entry name" value="Pyr_redox_2"/>
    <property type="match status" value="1"/>
</dbReference>
<dbReference type="SMART" id="SM00100">
    <property type="entry name" value="cNMP"/>
    <property type="match status" value="1"/>
</dbReference>
<dbReference type="RefSeq" id="WP_122935919.1">
    <property type="nucleotide sequence ID" value="NZ_RHHB01000004.1"/>
</dbReference>
<dbReference type="InterPro" id="IPR014710">
    <property type="entry name" value="RmlC-like_jellyroll"/>
</dbReference>
<protein>
    <submittedName>
        <fullName evidence="5">FAD-binding protein</fullName>
    </submittedName>
</protein>
<dbReference type="SUPFAM" id="SSF51206">
    <property type="entry name" value="cAMP-binding domain-like"/>
    <property type="match status" value="1"/>
</dbReference>
<dbReference type="InterPro" id="IPR018490">
    <property type="entry name" value="cNMP-bd_dom_sf"/>
</dbReference>
<dbReference type="InterPro" id="IPR000595">
    <property type="entry name" value="cNMP-bd_dom"/>
</dbReference>
<feature type="domain" description="Cyclic nucleotide-binding" evidence="4">
    <location>
        <begin position="21"/>
        <end position="129"/>
    </location>
</feature>
<keyword evidence="2" id="KW-0560">Oxidoreductase</keyword>
<dbReference type="SUPFAM" id="SSF51905">
    <property type="entry name" value="FAD/NAD(P)-binding domain"/>
    <property type="match status" value="1"/>
</dbReference>
<dbReference type="Proteomes" id="UP000275048">
    <property type="component" value="Unassembled WGS sequence"/>
</dbReference>
<organism evidence="5 6">
    <name type="scientific">Agromyces tardus</name>
    <dbReference type="NCBI Taxonomy" id="2583849"/>
    <lineage>
        <taxon>Bacteria</taxon>
        <taxon>Bacillati</taxon>
        <taxon>Actinomycetota</taxon>
        <taxon>Actinomycetes</taxon>
        <taxon>Micrococcales</taxon>
        <taxon>Microbacteriaceae</taxon>
        <taxon>Agromyces</taxon>
    </lineage>
</organism>
<dbReference type="PRINTS" id="PR00368">
    <property type="entry name" value="FADPNR"/>
</dbReference>
<comment type="caution">
    <text evidence="5">The sequence shown here is derived from an EMBL/GenBank/DDBJ whole genome shotgun (WGS) entry which is preliminary data.</text>
</comment>
<dbReference type="PANTHER" id="PTHR48105">
    <property type="entry name" value="THIOREDOXIN REDUCTASE 1-RELATED-RELATED"/>
    <property type="match status" value="1"/>
</dbReference>
<sequence length="548" mass="58046">MGAESTRSTPELTDAQWDRMRRYGVPVEAQPGDVLFQSGEAWYDLILVESGAVDVVREPLAWVGETIIATLGPRSFVGELGLLNGQRAFLTARVAEPGRMLRVDHEALQRMMAEDDELCDLMLRTLWARREELRSGPAAWTLKLIGSSRSREAMALRRYAERLGLVHTWVDADDPATAEAFAVHGYAIDDLPIAIVQGERVPHATPGQLAEMLGLAYTAEDDLAVDLAVVGAGPAGLAAAIYGASEGLRTVLLDAVAPGGQSASTSRIENYLGFPFGVSGDALTAQASLQAFKFGVRVVAPCEAGRLDPTPDALQLTLADGVTVRARAVVVTTGVAYRSLPLDRWKEFEGAGIYYAATALELRQAAGAEVVVVGGANSAGQAALALASTGCRVRLVVRSNELGSQMSSYLVDRLVEDSRIDVHTGTQVVGLHGDDELDRVTLSGGVDGTVPCSALFCFIGAEPATDWLTGVERDEHGFVHTGADVIGLGDAWRELGRMPLPFETSIPRVFAAGDVRRGSMKRVAAAVGEGSSAVASVHRALAAAEVFA</sequence>
<dbReference type="PROSITE" id="PS50042">
    <property type="entry name" value="CNMP_BINDING_3"/>
    <property type="match status" value="1"/>
</dbReference>